<feature type="transmembrane region" description="Helical" evidence="8">
    <location>
        <begin position="373"/>
        <end position="393"/>
    </location>
</feature>
<dbReference type="PANTHER" id="PTHR23502">
    <property type="entry name" value="MAJOR FACILITATOR SUPERFAMILY"/>
    <property type="match status" value="1"/>
</dbReference>
<evidence type="ECO:0000313" key="11">
    <source>
        <dbReference type="Proteomes" id="UP000683442"/>
    </source>
</evidence>
<evidence type="ECO:0000256" key="2">
    <source>
        <dbReference type="ARBA" id="ARBA00006236"/>
    </source>
</evidence>
<dbReference type="PROSITE" id="PS50850">
    <property type="entry name" value="MFS"/>
    <property type="match status" value="1"/>
</dbReference>
<dbReference type="InterPro" id="IPR020846">
    <property type="entry name" value="MFS_dom"/>
</dbReference>
<keyword evidence="5 8" id="KW-0812">Transmembrane</keyword>
<evidence type="ECO:0000256" key="6">
    <source>
        <dbReference type="ARBA" id="ARBA00022989"/>
    </source>
</evidence>
<keyword evidence="3 8" id="KW-0813">Transport</keyword>
<evidence type="ECO:0000256" key="8">
    <source>
        <dbReference type="RuleBase" id="RU365088"/>
    </source>
</evidence>
<dbReference type="InterPro" id="IPR011701">
    <property type="entry name" value="MFS"/>
</dbReference>
<dbReference type="CDD" id="cd17320">
    <property type="entry name" value="MFS_MdfA_MDR_like"/>
    <property type="match status" value="1"/>
</dbReference>
<dbReference type="PANTHER" id="PTHR23502:SF132">
    <property type="entry name" value="POLYAMINE TRANSPORTER 2-RELATED"/>
    <property type="match status" value="1"/>
</dbReference>
<dbReference type="NCBIfam" id="TIGR00710">
    <property type="entry name" value="efflux_Bcr_CflA"/>
    <property type="match status" value="1"/>
</dbReference>
<name>A0ABX8IJQ8_9GAMM</name>
<dbReference type="RefSeq" id="WP_216688057.1">
    <property type="nucleotide sequence ID" value="NZ_CP076686.1"/>
</dbReference>
<evidence type="ECO:0000256" key="1">
    <source>
        <dbReference type="ARBA" id="ARBA00004651"/>
    </source>
</evidence>
<keyword evidence="11" id="KW-1185">Reference proteome</keyword>
<dbReference type="Pfam" id="PF07690">
    <property type="entry name" value="MFS_1"/>
    <property type="match status" value="1"/>
</dbReference>
<dbReference type="GeneID" id="78558630"/>
<feature type="transmembrane region" description="Helical" evidence="8">
    <location>
        <begin position="347"/>
        <end position="367"/>
    </location>
</feature>
<protein>
    <recommendedName>
        <fullName evidence="8">Bcr/CflA family efflux transporter</fullName>
    </recommendedName>
</protein>
<feature type="transmembrane region" description="Helical" evidence="8">
    <location>
        <begin position="168"/>
        <end position="187"/>
    </location>
</feature>
<feature type="transmembrane region" description="Helical" evidence="8">
    <location>
        <begin position="287"/>
        <end position="305"/>
    </location>
</feature>
<proteinExistence type="inferred from homology"/>
<comment type="subcellular location">
    <subcellularLocation>
        <location evidence="8">Cell inner membrane</location>
        <topology evidence="8">Multi-pass membrane protein</topology>
    </subcellularLocation>
    <subcellularLocation>
        <location evidence="1">Cell membrane</location>
        <topology evidence="1">Multi-pass membrane protein</topology>
    </subcellularLocation>
</comment>
<reference evidence="10 11" key="1">
    <citation type="submission" date="2021-06" db="EMBL/GenBank/DDBJ databases">
        <title>Microbial metabolic specificity influences pelagic lipid remineralization.</title>
        <authorList>
            <person name="Behrendt L."/>
            <person name="Hunter J.E."/>
            <person name="Alcolombri U."/>
            <person name="Smriga S."/>
            <person name="Mincer T."/>
            <person name="Lowenstein D.P."/>
            <person name="Peaudecerf F.J."/>
            <person name="Fernandez V.I."/>
            <person name="Fredricks H."/>
            <person name="Almblad H."/>
            <person name="Harrison J.J."/>
            <person name="Stocker R."/>
            <person name="Van Mooy B.A.S."/>
        </authorList>
    </citation>
    <scope>NUCLEOTIDE SEQUENCE [LARGE SCALE GENOMIC DNA]</scope>
    <source>
        <strain evidence="10 11">HP15-B</strain>
    </source>
</reference>
<dbReference type="NCBIfam" id="NF008314">
    <property type="entry name" value="PRK11102.1"/>
    <property type="match status" value="1"/>
</dbReference>
<accession>A0ABX8IJQ8</accession>
<keyword evidence="8" id="KW-0997">Cell inner membrane</keyword>
<keyword evidence="7 8" id="KW-0472">Membrane</keyword>
<keyword evidence="4" id="KW-1003">Cell membrane</keyword>
<feature type="transmembrane region" description="Helical" evidence="8">
    <location>
        <begin position="255"/>
        <end position="275"/>
    </location>
</feature>
<comment type="caution">
    <text evidence="8">Lacks conserved residue(s) required for the propagation of feature annotation.</text>
</comment>
<evidence type="ECO:0000259" key="9">
    <source>
        <dbReference type="PROSITE" id="PS50850"/>
    </source>
</evidence>
<sequence>MKLQKLASFFPGWLFLLAMLTALSPLSVDLYLPAFPAIAESLNVNSAQIQVTLAAYLLGMAVGQLLYGPLSDHFGRKPPLYFGLALYVLASFACVFASDLTTLTIARFVQALGGSSGVVISRAVIRDRTKPAQSAKAFSMLMLALGLAPILAPLLGGFLLYIMGWRGIFAVLGVTGIVLFISTHYSMRETHFREPNAHLSLWSVLTRYLELLREWQFQKYVLVAGMLFGGMFAYVAGSPFIVIELFEVPPEHFGWFFGINAIGMIAGSQINANLATRYGPEKVLKHVIWIPFVASLLGFSSAVLQFDSLPLLMLCFFAFMTSMGLLSPNAMALAMASQGHRAGSASAIMGAIQFLIGTLGATVISFWPLPSAVPLMTVMLISTAGSLFFFLLGKKNTGIDHARTEP</sequence>
<keyword evidence="6 8" id="KW-1133">Transmembrane helix</keyword>
<evidence type="ECO:0000256" key="4">
    <source>
        <dbReference type="ARBA" id="ARBA00022475"/>
    </source>
</evidence>
<feature type="transmembrane region" description="Helical" evidence="8">
    <location>
        <begin position="79"/>
        <end position="98"/>
    </location>
</feature>
<evidence type="ECO:0000256" key="7">
    <source>
        <dbReference type="ARBA" id="ARBA00023136"/>
    </source>
</evidence>
<feature type="transmembrane region" description="Helical" evidence="8">
    <location>
        <begin position="311"/>
        <end position="335"/>
    </location>
</feature>
<dbReference type="EMBL" id="CP076686">
    <property type="protein sequence ID" value="QWV13840.1"/>
    <property type="molecule type" value="Genomic_DNA"/>
</dbReference>
<feature type="transmembrane region" description="Helical" evidence="8">
    <location>
        <begin position="220"/>
        <end position="243"/>
    </location>
</feature>
<comment type="similarity">
    <text evidence="2 8">Belongs to the major facilitator superfamily. Bcr/CmlA family.</text>
</comment>
<feature type="transmembrane region" description="Helical" evidence="8">
    <location>
        <begin position="104"/>
        <end position="125"/>
    </location>
</feature>
<organism evidence="10 11">
    <name type="scientific">Marinobacter adhaerens</name>
    <dbReference type="NCBI Taxonomy" id="1033846"/>
    <lineage>
        <taxon>Bacteria</taxon>
        <taxon>Pseudomonadati</taxon>
        <taxon>Pseudomonadota</taxon>
        <taxon>Gammaproteobacteria</taxon>
        <taxon>Pseudomonadales</taxon>
        <taxon>Marinobacteraceae</taxon>
        <taxon>Marinobacter</taxon>
    </lineage>
</organism>
<evidence type="ECO:0000313" key="10">
    <source>
        <dbReference type="EMBL" id="QWV13840.1"/>
    </source>
</evidence>
<evidence type="ECO:0000256" key="3">
    <source>
        <dbReference type="ARBA" id="ARBA00022448"/>
    </source>
</evidence>
<dbReference type="InterPro" id="IPR004812">
    <property type="entry name" value="Efflux_drug-R_Bcr/CmlA"/>
</dbReference>
<evidence type="ECO:0000256" key="5">
    <source>
        <dbReference type="ARBA" id="ARBA00022692"/>
    </source>
</evidence>
<dbReference type="Proteomes" id="UP000683442">
    <property type="component" value="Chromosome"/>
</dbReference>
<feature type="transmembrane region" description="Helical" evidence="8">
    <location>
        <begin position="137"/>
        <end position="162"/>
    </location>
</feature>
<feature type="domain" description="Major facilitator superfamily (MFS) profile" evidence="9">
    <location>
        <begin position="13"/>
        <end position="397"/>
    </location>
</feature>
<feature type="transmembrane region" description="Helical" evidence="8">
    <location>
        <begin position="46"/>
        <end position="67"/>
    </location>
</feature>
<gene>
    <name evidence="10" type="ORF">KQ249_04250</name>
</gene>